<dbReference type="InterPro" id="IPR051796">
    <property type="entry name" value="ISF_SsuE-like"/>
</dbReference>
<dbReference type="Proteomes" id="UP000662904">
    <property type="component" value="Chromosome"/>
</dbReference>
<dbReference type="GO" id="GO:0016491">
    <property type="term" value="F:oxidoreductase activity"/>
    <property type="evidence" value="ECO:0007669"/>
    <property type="project" value="UniProtKB-KW"/>
</dbReference>
<evidence type="ECO:0000259" key="3">
    <source>
        <dbReference type="Pfam" id="PF03358"/>
    </source>
</evidence>
<dbReference type="InterPro" id="IPR005025">
    <property type="entry name" value="FMN_Rdtase-like_dom"/>
</dbReference>
<reference evidence="4" key="1">
    <citation type="submission" date="2020-07" db="EMBL/GenBank/DDBJ databases">
        <title>Koleobacter methoxysyntrophicus gen. nov., sp. nov., a novel anaerobic bacterium isolated from deep subsurface oil field and proposal of Koleobacterales ord. nov. in the phylum Firmicutes.</title>
        <authorList>
            <person name="Sakamoto S."/>
            <person name="Tamaki H."/>
        </authorList>
    </citation>
    <scope>NUCLEOTIDE SEQUENCE</scope>
    <source>
        <strain evidence="4">NRmbB1</strain>
    </source>
</reference>
<dbReference type="PANTHER" id="PTHR43278:SF1">
    <property type="entry name" value="IRON-SULFUR FLAVOPROTEIN MJ1083"/>
    <property type="match status" value="1"/>
</dbReference>
<keyword evidence="1" id="KW-0285">Flavoprotein</keyword>
<evidence type="ECO:0000256" key="1">
    <source>
        <dbReference type="ARBA" id="ARBA00022630"/>
    </source>
</evidence>
<dbReference type="EMBL" id="CP059066">
    <property type="protein sequence ID" value="QSQ08404.1"/>
    <property type="molecule type" value="Genomic_DNA"/>
</dbReference>
<evidence type="ECO:0000256" key="2">
    <source>
        <dbReference type="ARBA" id="ARBA00022643"/>
    </source>
</evidence>
<feature type="domain" description="NADPH-dependent FMN reductase-like" evidence="3">
    <location>
        <begin position="1"/>
        <end position="148"/>
    </location>
</feature>
<dbReference type="Pfam" id="PF03358">
    <property type="entry name" value="FMN_red"/>
    <property type="match status" value="1"/>
</dbReference>
<keyword evidence="4" id="KW-0560">Oxidoreductase</keyword>
<keyword evidence="2" id="KW-0288">FMN</keyword>
<proteinExistence type="predicted"/>
<gene>
    <name evidence="4" type="primary">sgcG_1</name>
    <name evidence="4" type="ORF">H0A61_00726</name>
</gene>
<sequence length="199" mass="21655">MNVLAINGSPKIRGTAALLKKAMEGAEKIEGITAELVNLCEYRIAQCEGCNTCLKKPCPINDDMEKINEKLLAADGIIIGSPSHFANVTGLLKNFFDRTRYLKMSGMKLKNKILSAVITSGLIHGGSDPVIQAINNFGLIHGMIIVGVAASPVLDPIYPVATLQKERKMFRDITEDEFAMKIAEELGKRVAEIVVKLSK</sequence>
<evidence type="ECO:0000313" key="5">
    <source>
        <dbReference type="Proteomes" id="UP000662904"/>
    </source>
</evidence>
<dbReference type="PANTHER" id="PTHR43278">
    <property type="entry name" value="NAD(P)H-DEPENDENT FMN-CONTAINING OXIDOREDUCTASE YWQN-RELATED"/>
    <property type="match status" value="1"/>
</dbReference>
<dbReference type="RefSeq" id="WP_206708618.1">
    <property type="nucleotide sequence ID" value="NZ_CP059066.1"/>
</dbReference>
<accession>A0A8A0RL00</accession>
<organism evidence="4 5">
    <name type="scientific">Koleobacter methoxysyntrophicus</name>
    <dbReference type="NCBI Taxonomy" id="2751313"/>
    <lineage>
        <taxon>Bacteria</taxon>
        <taxon>Bacillati</taxon>
        <taxon>Bacillota</taxon>
        <taxon>Clostridia</taxon>
        <taxon>Koleobacterales</taxon>
        <taxon>Koleobacteraceae</taxon>
        <taxon>Koleobacter</taxon>
    </lineage>
</organism>
<dbReference type="Gene3D" id="3.40.50.360">
    <property type="match status" value="1"/>
</dbReference>
<name>A0A8A0RL00_9FIRM</name>
<dbReference type="EC" id="1.3.99.24" evidence="4"/>
<keyword evidence="5" id="KW-1185">Reference proteome</keyword>
<evidence type="ECO:0000313" key="4">
    <source>
        <dbReference type="EMBL" id="QSQ08404.1"/>
    </source>
</evidence>
<protein>
    <submittedName>
        <fullName evidence="4">2-amino-4-deoxychorismate dehydrogenase</fullName>
        <ecNumber evidence="4">1.3.99.24</ecNumber>
    </submittedName>
</protein>
<dbReference type="AlphaFoldDB" id="A0A8A0RL00"/>
<dbReference type="KEGG" id="kme:H0A61_00726"/>
<dbReference type="SUPFAM" id="SSF52218">
    <property type="entry name" value="Flavoproteins"/>
    <property type="match status" value="1"/>
</dbReference>
<dbReference type="InterPro" id="IPR029039">
    <property type="entry name" value="Flavoprotein-like_sf"/>
</dbReference>